<accession>A0A8J4HBD0</accession>
<dbReference type="Pfam" id="PF07969">
    <property type="entry name" value="Amidohydro_3"/>
    <property type="match status" value="1"/>
</dbReference>
<reference evidence="2" key="1">
    <citation type="journal article" date="2020" name="mSystems">
        <title>Genome- and Community-Level Interaction Insights into Carbon Utilization and Element Cycling Functions of Hydrothermarchaeota in Hydrothermal Sediment.</title>
        <authorList>
            <person name="Zhou Z."/>
            <person name="Liu Y."/>
            <person name="Xu W."/>
            <person name="Pan J."/>
            <person name="Luo Z.H."/>
            <person name="Li M."/>
        </authorList>
    </citation>
    <scope>NUCLEOTIDE SEQUENCE</scope>
    <source>
        <strain evidence="2">SpSt-997</strain>
    </source>
</reference>
<dbReference type="InterPro" id="IPR012027">
    <property type="entry name" value="Formylmethanofuran_DH_asu"/>
</dbReference>
<dbReference type="GO" id="GO:0016810">
    <property type="term" value="F:hydrolase activity, acting on carbon-nitrogen (but not peptide) bonds"/>
    <property type="evidence" value="ECO:0007669"/>
    <property type="project" value="InterPro"/>
</dbReference>
<proteinExistence type="predicted"/>
<evidence type="ECO:0000259" key="1">
    <source>
        <dbReference type="Pfam" id="PF07969"/>
    </source>
</evidence>
<feature type="domain" description="Amidohydrolase 3" evidence="1">
    <location>
        <begin position="43"/>
        <end position="453"/>
    </location>
</feature>
<dbReference type="EMBL" id="DTQM01000177">
    <property type="protein sequence ID" value="HGC43324.1"/>
    <property type="molecule type" value="Genomic_DNA"/>
</dbReference>
<gene>
    <name evidence="2" type="ORF">ENY07_08930</name>
</gene>
<dbReference type="PANTHER" id="PTHR11647">
    <property type="entry name" value="HYDRANTOINASE/DIHYDROPYRIMIDINASE FAMILY MEMBER"/>
    <property type="match status" value="1"/>
</dbReference>
<protein>
    <submittedName>
        <fullName evidence="2">Formylmethanofuran dehydrogenase subunit A</fullName>
    </submittedName>
</protein>
<dbReference type="SUPFAM" id="SSF51338">
    <property type="entry name" value="Composite domain of metallo-dependent hydrolases"/>
    <property type="match status" value="1"/>
</dbReference>
<name>A0A8J4HBD0_9PROT</name>
<dbReference type="InterPro" id="IPR050378">
    <property type="entry name" value="Metallo-dep_Hydrolases_sf"/>
</dbReference>
<dbReference type="InterPro" id="IPR011059">
    <property type="entry name" value="Metal-dep_hydrolase_composite"/>
</dbReference>
<dbReference type="Gene3D" id="2.30.40.10">
    <property type="entry name" value="Urease, subunit C, domain 1"/>
    <property type="match status" value="1"/>
</dbReference>
<evidence type="ECO:0000313" key="2">
    <source>
        <dbReference type="EMBL" id="HGC43324.1"/>
    </source>
</evidence>
<dbReference type="SUPFAM" id="SSF51556">
    <property type="entry name" value="Metallo-dependent hydrolases"/>
    <property type="match status" value="1"/>
</dbReference>
<sequence>MLTLITGGRVIDPAHGRDGTGEVWVEDDRVIAPPGRAPDRRFDVPGCIVLAGGIDIHSHIAGANVNTARLLLPELHDGAMFASAPPGELIGHLFAAMGYTMVVEPAISPHVALQAQRELAAIPFIDKAILGVLGNDDLCFRLIRAGETTALADYAARMLAGSGALGIKTINPGGAAAFRENARSFSLDDEVPRAGLSSRALIRALQGVVTALGIPHPLHLHCNNLGLPGNVETALATIAAAEGERLHLAHLQFYSYGREGPRKFSSAAPRLAEAVNAAPNITVDVGQVMFGQTVTTSSDVLRQFGARGQASPRKWAILEAEGNGGGIVPYHYRRKNFFNAVQWATGLELFLLIHDPWRVFFTTDHPNGAPFTAYPDLLALLMDRDLRARWISEIPADAVAMTTLPGLTREYDWPEIAIMTRAAPARLLGLPDRGHLGAGARADIAIYRPQADKAAMFRNAALVFKDGALIMREGVAMKRHFGRAFAVRPGFDKAIETRLAAYYEEVFGVSHTAFDVAPEAIARDGKDPIESVPCLS</sequence>
<dbReference type="AlphaFoldDB" id="A0A8J4HBD0"/>
<dbReference type="NCBIfam" id="TIGR03121">
    <property type="entry name" value="one_C_dehyd_A"/>
    <property type="match status" value="1"/>
</dbReference>
<dbReference type="PANTHER" id="PTHR11647:SF1">
    <property type="entry name" value="COLLAPSIN RESPONSE MEDIATOR PROTEIN"/>
    <property type="match status" value="1"/>
</dbReference>
<comment type="caution">
    <text evidence="2">The sequence shown here is derived from an EMBL/GenBank/DDBJ whole genome shotgun (WGS) entry which is preliminary data.</text>
</comment>
<dbReference type="InterPro" id="IPR032466">
    <property type="entry name" value="Metal_Hydrolase"/>
</dbReference>
<dbReference type="InterPro" id="IPR013108">
    <property type="entry name" value="Amidohydro_3"/>
</dbReference>
<organism evidence="2">
    <name type="scientific">Acidicaldus sp</name>
    <dbReference type="NCBI Taxonomy" id="1872105"/>
    <lineage>
        <taxon>Bacteria</taxon>
        <taxon>Pseudomonadati</taxon>
        <taxon>Pseudomonadota</taxon>
        <taxon>Alphaproteobacteria</taxon>
        <taxon>Acetobacterales</taxon>
        <taxon>Acetobacteraceae</taxon>
        <taxon>Acidicaldus</taxon>
    </lineage>
</organism>